<accession>A0A7R8ZLZ0</accession>
<reference evidence="1" key="1">
    <citation type="submission" date="2020-11" db="EMBL/GenBank/DDBJ databases">
        <authorList>
            <person name="Tran Van P."/>
        </authorList>
    </citation>
    <scope>NUCLEOTIDE SEQUENCE</scope>
</reference>
<dbReference type="AlphaFoldDB" id="A0A7R8ZLZ0"/>
<proteinExistence type="predicted"/>
<dbReference type="SUPFAM" id="SSF53474">
    <property type="entry name" value="alpha/beta-Hydrolases"/>
    <property type="match status" value="2"/>
</dbReference>
<name>A0A7R8ZLZ0_9CRUS</name>
<evidence type="ECO:0000313" key="1">
    <source>
        <dbReference type="EMBL" id="CAD7226471.1"/>
    </source>
</evidence>
<dbReference type="InterPro" id="IPR029058">
    <property type="entry name" value="AB_hydrolase_fold"/>
</dbReference>
<dbReference type="Gene3D" id="3.40.50.1820">
    <property type="entry name" value="alpha/beta hydrolase"/>
    <property type="match status" value="2"/>
</dbReference>
<sequence>MRGQYPILSVWLFSLSFLLQHAAVPGEVFDLRTLAATTSVDPSKVTIGGFSSGACFAHQFHIIHSKTISGVGLLAPTPYNSLFPELWSDLQTRYFPILENLPGIILDIHGKSFFNQIDNVRNLAGDKVFIHHGFLDFIFRPWNSVNVKLLYSKFLSWSDIKLVIKPLFGHVWPTALSLSSNSNTCSSGGLPFVLGETLYRNCNYDTVYNMFSHLYGPVMAARPASPSGVLRQFDQTPFTPLLSGMDSIGTVYIPPQCENGATCKLHFSLHGCINGRSVLGDTLATNTEHMLWADVWDVILVFPNVKITVLPTNPTGCWDVMGYTGLNYGSVTVDSSKVTIGGFSSGACFAHQFHIIHSKTISGVGLLAPNIEMVIRPLFGHIWPTTQPGNSNVCWSIALPLVLQGAPAYRYCGYDTVYYMFSHLYGPVTASKPASPSGVLREFDQTIFTPLLSGMDSVGAVYIPPQCENGATCKLHFSLHACGNGRSTFGDAIATNTEYMLWADVWDVILVFPNVKITALPTNPTGCWDVMGYTGLNYAVRSAKQVRAIKAMMDTFL</sequence>
<dbReference type="EMBL" id="OB660839">
    <property type="protein sequence ID" value="CAD7226471.1"/>
    <property type="molecule type" value="Genomic_DNA"/>
</dbReference>
<protein>
    <submittedName>
        <fullName evidence="1">Uncharacterized protein</fullName>
    </submittedName>
</protein>
<organism evidence="1">
    <name type="scientific">Cyprideis torosa</name>
    <dbReference type="NCBI Taxonomy" id="163714"/>
    <lineage>
        <taxon>Eukaryota</taxon>
        <taxon>Metazoa</taxon>
        <taxon>Ecdysozoa</taxon>
        <taxon>Arthropoda</taxon>
        <taxon>Crustacea</taxon>
        <taxon>Oligostraca</taxon>
        <taxon>Ostracoda</taxon>
        <taxon>Podocopa</taxon>
        <taxon>Podocopida</taxon>
        <taxon>Cytherocopina</taxon>
        <taxon>Cytheroidea</taxon>
        <taxon>Cytherideidae</taxon>
        <taxon>Cyprideis</taxon>
    </lineage>
</organism>
<gene>
    <name evidence="1" type="ORF">CTOB1V02_LOCUS4389</name>
</gene>
<dbReference type="OrthoDB" id="10264969at2759"/>